<evidence type="ECO:0000313" key="7">
    <source>
        <dbReference type="EMBL" id="KAF6162518.1"/>
    </source>
</evidence>
<evidence type="ECO:0000256" key="5">
    <source>
        <dbReference type="RuleBase" id="RU000488"/>
    </source>
</evidence>
<dbReference type="GO" id="GO:0016020">
    <property type="term" value="C:membrane"/>
    <property type="evidence" value="ECO:0007669"/>
    <property type="project" value="UniProtKB-SubCell"/>
</dbReference>
<sequence>MLLFRLLICRLFSEYIGLDTMMAIVCKTLKGVKALETYDKEGRINKSTGLHMLGPSIGRHMDGRYVVIWLEELRPYVGDFVANDPQRRLALLKPRLPTGECPHGFLGFAVNMFDLERASAVSGFFATVWSLPFDYVKTQIQKMQPDATGKYQYKCSLDFAMKTLKAGGPFNFYTGFPIYCIRIAAHVMFIEEAERSLHDAIMIIRRALKNFTVVVGGGAIDVINLS</sequence>
<dbReference type="Pfam" id="PF00153">
    <property type="entry name" value="Mito_carr"/>
    <property type="match status" value="1"/>
</dbReference>
<proteinExistence type="inferred from homology"/>
<comment type="caution">
    <text evidence="7">The sequence shown here is derived from an EMBL/GenBank/DDBJ whole genome shotgun (WGS) entry which is preliminary data.</text>
</comment>
<dbReference type="InterPro" id="IPR023395">
    <property type="entry name" value="MCP_dom_sf"/>
</dbReference>
<dbReference type="SUPFAM" id="SSF103506">
    <property type="entry name" value="Mitochondrial carrier"/>
    <property type="match status" value="1"/>
</dbReference>
<organism evidence="7 8">
    <name type="scientific">Kingdonia uniflora</name>
    <dbReference type="NCBI Taxonomy" id="39325"/>
    <lineage>
        <taxon>Eukaryota</taxon>
        <taxon>Viridiplantae</taxon>
        <taxon>Streptophyta</taxon>
        <taxon>Embryophyta</taxon>
        <taxon>Tracheophyta</taxon>
        <taxon>Spermatophyta</taxon>
        <taxon>Magnoliopsida</taxon>
        <taxon>Ranunculales</taxon>
        <taxon>Circaeasteraceae</taxon>
        <taxon>Kingdonia</taxon>
    </lineage>
</organism>
<evidence type="ECO:0000313" key="8">
    <source>
        <dbReference type="Proteomes" id="UP000541444"/>
    </source>
</evidence>
<dbReference type="PROSITE" id="PS50920">
    <property type="entry name" value="SOLCAR"/>
    <property type="match status" value="1"/>
</dbReference>
<keyword evidence="3 4" id="KW-0472">Membrane</keyword>
<evidence type="ECO:0000256" key="6">
    <source>
        <dbReference type="SAM" id="SignalP"/>
    </source>
</evidence>
<comment type="similarity">
    <text evidence="5">Belongs to the mitochondrial carrier (TC 2.A.29) family.</text>
</comment>
<dbReference type="PANTHER" id="PTHR33566:SF6">
    <property type="entry name" value="PROTEIN DEFECTIVE IN MERISTEM SILENCING 3"/>
    <property type="match status" value="1"/>
</dbReference>
<dbReference type="InterPro" id="IPR018108">
    <property type="entry name" value="MCP_transmembrane"/>
</dbReference>
<feature type="chain" id="PRO_5029483712" evidence="6">
    <location>
        <begin position="18"/>
        <end position="226"/>
    </location>
</feature>
<name>A0A7J7N6J7_9MAGN</name>
<comment type="subcellular location">
    <subcellularLocation>
        <location evidence="1">Membrane</location>
        <topology evidence="1">Multi-pass membrane protein</topology>
    </subcellularLocation>
</comment>
<gene>
    <name evidence="7" type="ORF">GIB67_003064</name>
</gene>
<feature type="signal peptide" evidence="6">
    <location>
        <begin position="1"/>
        <end position="17"/>
    </location>
</feature>
<evidence type="ECO:0000256" key="4">
    <source>
        <dbReference type="PROSITE-ProRule" id="PRU00282"/>
    </source>
</evidence>
<keyword evidence="5" id="KW-0813">Transport</keyword>
<evidence type="ECO:0000256" key="2">
    <source>
        <dbReference type="ARBA" id="ARBA00022692"/>
    </source>
</evidence>
<protein>
    <submittedName>
        <fullName evidence="7">Uncharacterized protein</fullName>
    </submittedName>
</protein>
<keyword evidence="6" id="KW-0732">Signal</keyword>
<dbReference type="Proteomes" id="UP000541444">
    <property type="component" value="Unassembled WGS sequence"/>
</dbReference>
<evidence type="ECO:0000256" key="3">
    <source>
        <dbReference type="ARBA" id="ARBA00023136"/>
    </source>
</evidence>
<dbReference type="OrthoDB" id="448427at2759"/>
<dbReference type="Gene3D" id="1.50.40.10">
    <property type="entry name" value="Mitochondrial carrier domain"/>
    <property type="match status" value="1"/>
</dbReference>
<reference evidence="7 8" key="1">
    <citation type="journal article" date="2020" name="IScience">
        <title>Genome Sequencing of the Endangered Kingdonia uniflora (Circaeasteraceae, Ranunculales) Reveals Potential Mechanisms of Evolutionary Specialization.</title>
        <authorList>
            <person name="Sun Y."/>
            <person name="Deng T."/>
            <person name="Zhang A."/>
            <person name="Moore M.J."/>
            <person name="Landis J.B."/>
            <person name="Lin N."/>
            <person name="Zhang H."/>
            <person name="Zhang X."/>
            <person name="Huang J."/>
            <person name="Zhang X."/>
            <person name="Sun H."/>
            <person name="Wang H."/>
        </authorList>
    </citation>
    <scope>NUCLEOTIDE SEQUENCE [LARGE SCALE GENOMIC DNA]</scope>
    <source>
        <strain evidence="7">TB1705</strain>
        <tissue evidence="7">Leaf</tissue>
    </source>
</reference>
<dbReference type="PANTHER" id="PTHR33566">
    <property type="entry name" value="EN/SPM-LIKE TRANSPOSON-RELATED"/>
    <property type="match status" value="1"/>
</dbReference>
<keyword evidence="2 4" id="KW-0812">Transmembrane</keyword>
<feature type="repeat" description="Solcar" evidence="4">
    <location>
        <begin position="110"/>
        <end position="200"/>
    </location>
</feature>
<evidence type="ECO:0000256" key="1">
    <source>
        <dbReference type="ARBA" id="ARBA00004141"/>
    </source>
</evidence>
<keyword evidence="8" id="KW-1185">Reference proteome</keyword>
<dbReference type="AlphaFoldDB" id="A0A7J7N6J7"/>
<dbReference type="EMBL" id="JACGCM010001019">
    <property type="protein sequence ID" value="KAF6162518.1"/>
    <property type="molecule type" value="Genomic_DNA"/>
</dbReference>
<accession>A0A7J7N6J7</accession>